<evidence type="ECO:0000259" key="1">
    <source>
        <dbReference type="Pfam" id="PF13304"/>
    </source>
</evidence>
<dbReference type="InterPro" id="IPR003959">
    <property type="entry name" value="ATPase_AAA_core"/>
</dbReference>
<dbReference type="PANTHER" id="PTHR40396">
    <property type="entry name" value="ATPASE-LIKE PROTEIN"/>
    <property type="match status" value="1"/>
</dbReference>
<sequence>MLKGDLEVMKILKIMASGLKLFPNDLVIDFTTTQRVRNDKSEMLYKISPQIHQNNAIAFVGINASGKTTTLKVISFVIEMLNNKSISNIKNNDILNGLIGKDRIVFDIYFSILSDSIYRLKTTIIINEFSDKIENKFVIENEQLWSKSIKSIKTKKSTFDFVDLKPIQIRKGDEEYLPDDVSIMISLNKKNHTQIYFEDLINWTNINFIRVLGDFPQELITFLDSSIEYLKSDIEKEEKDIEIRLKFKDKEEILMNSPVELEKYLSSGTIKGINVFINAMIVLAKGGYLIIDEIENHFNKELAATLVRFFMNHKVNKKGAVILLSTHYPELLDEFERNDNIYITRNNGGISVDNLSNILKRNDIKKSEVYQSGYLQGTVPAYESFIDFKKALIKFGE</sequence>
<gene>
    <name evidence="2" type="ORF">HELGO_WM2995</name>
</gene>
<reference evidence="2" key="1">
    <citation type="submission" date="2020-01" db="EMBL/GenBank/DDBJ databases">
        <authorList>
            <person name="Meier V. D."/>
            <person name="Meier V D."/>
        </authorList>
    </citation>
    <scope>NUCLEOTIDE SEQUENCE</scope>
    <source>
        <strain evidence="2">HLG_WM_MAG_01</strain>
    </source>
</reference>
<organism evidence="2">
    <name type="scientific">uncultured Sulfurovum sp</name>
    <dbReference type="NCBI Taxonomy" id="269237"/>
    <lineage>
        <taxon>Bacteria</taxon>
        <taxon>Pseudomonadati</taxon>
        <taxon>Campylobacterota</taxon>
        <taxon>Epsilonproteobacteria</taxon>
        <taxon>Campylobacterales</taxon>
        <taxon>Sulfurovaceae</taxon>
        <taxon>Sulfurovum</taxon>
        <taxon>environmental samples</taxon>
    </lineage>
</organism>
<dbReference type="Gene3D" id="3.40.50.300">
    <property type="entry name" value="P-loop containing nucleotide triphosphate hydrolases"/>
    <property type="match status" value="1"/>
</dbReference>
<dbReference type="Pfam" id="PF13304">
    <property type="entry name" value="AAA_21"/>
    <property type="match status" value="1"/>
</dbReference>
<dbReference type="PANTHER" id="PTHR40396:SF1">
    <property type="entry name" value="ATPASE AAA-TYPE CORE DOMAIN-CONTAINING PROTEIN"/>
    <property type="match status" value="1"/>
</dbReference>
<dbReference type="GO" id="GO:0005524">
    <property type="term" value="F:ATP binding"/>
    <property type="evidence" value="ECO:0007669"/>
    <property type="project" value="InterPro"/>
</dbReference>
<accession>A0A6S6SK08</accession>
<dbReference type="GO" id="GO:0016887">
    <property type="term" value="F:ATP hydrolysis activity"/>
    <property type="evidence" value="ECO:0007669"/>
    <property type="project" value="InterPro"/>
</dbReference>
<proteinExistence type="predicted"/>
<feature type="domain" description="ATPase AAA-type core" evidence="1">
    <location>
        <begin position="58"/>
        <end position="333"/>
    </location>
</feature>
<evidence type="ECO:0000313" key="2">
    <source>
        <dbReference type="EMBL" id="CAA6805396.1"/>
    </source>
</evidence>
<dbReference type="EMBL" id="CACVAS010000036">
    <property type="protein sequence ID" value="CAA6805396.1"/>
    <property type="molecule type" value="Genomic_DNA"/>
</dbReference>
<dbReference type="AlphaFoldDB" id="A0A6S6SK08"/>
<dbReference type="SUPFAM" id="SSF52540">
    <property type="entry name" value="P-loop containing nucleoside triphosphate hydrolases"/>
    <property type="match status" value="1"/>
</dbReference>
<protein>
    <submittedName>
        <fullName evidence="2">AAA family ATPase</fullName>
    </submittedName>
</protein>
<dbReference type="InterPro" id="IPR027417">
    <property type="entry name" value="P-loop_NTPase"/>
</dbReference>
<name>A0A6S6SK08_9BACT</name>